<evidence type="ECO:0000256" key="7">
    <source>
        <dbReference type="ARBA" id="ARBA00023141"/>
    </source>
</evidence>
<proteinExistence type="inferred from homology"/>
<evidence type="ECO:0000313" key="11">
    <source>
        <dbReference type="EMBL" id="VDN47701.1"/>
    </source>
</evidence>
<dbReference type="GO" id="GO:0004640">
    <property type="term" value="F:phosphoribosylanthranilate isomerase activity"/>
    <property type="evidence" value="ECO:0007669"/>
    <property type="project" value="UniProtKB-UniRule"/>
</dbReference>
<comment type="similarity">
    <text evidence="9">Belongs to the TrpF family.</text>
</comment>
<evidence type="ECO:0000256" key="6">
    <source>
        <dbReference type="ARBA" id="ARBA00022822"/>
    </source>
</evidence>
<organism evidence="11 12">
    <name type="scientific">Petrocella atlantisensis</name>
    <dbReference type="NCBI Taxonomy" id="2173034"/>
    <lineage>
        <taxon>Bacteria</taxon>
        <taxon>Bacillati</taxon>
        <taxon>Bacillota</taxon>
        <taxon>Clostridia</taxon>
        <taxon>Lachnospirales</taxon>
        <taxon>Vallitaleaceae</taxon>
        <taxon>Petrocella</taxon>
    </lineage>
</organism>
<keyword evidence="7 9" id="KW-0057">Aromatic amino acid biosynthesis</keyword>
<feature type="domain" description="N-(5'phosphoribosyl) anthranilate isomerase (PRAI)" evidence="10">
    <location>
        <begin position="7"/>
        <end position="201"/>
    </location>
</feature>
<keyword evidence="12" id="KW-1185">Reference proteome</keyword>
<dbReference type="InterPro" id="IPR044643">
    <property type="entry name" value="TrpF_fam"/>
</dbReference>
<protein>
    <recommendedName>
        <fullName evidence="4 9">N-(5'-phosphoribosyl)anthranilate isomerase</fullName>
        <shortName evidence="9">PRAI</shortName>
        <ecNumber evidence="3 9">5.3.1.24</ecNumber>
    </recommendedName>
</protein>
<comment type="catalytic activity">
    <reaction evidence="1 9">
        <text>N-(5-phospho-beta-D-ribosyl)anthranilate = 1-(2-carboxyphenylamino)-1-deoxy-D-ribulose 5-phosphate</text>
        <dbReference type="Rhea" id="RHEA:21540"/>
        <dbReference type="ChEBI" id="CHEBI:18277"/>
        <dbReference type="ChEBI" id="CHEBI:58613"/>
        <dbReference type="EC" id="5.3.1.24"/>
    </reaction>
</comment>
<dbReference type="RefSeq" id="WP_125136965.1">
    <property type="nucleotide sequence ID" value="NZ_LR130778.1"/>
</dbReference>
<keyword evidence="8 9" id="KW-0413">Isomerase</keyword>
<dbReference type="SUPFAM" id="SSF51366">
    <property type="entry name" value="Ribulose-phoshate binding barrel"/>
    <property type="match status" value="1"/>
</dbReference>
<evidence type="ECO:0000256" key="4">
    <source>
        <dbReference type="ARBA" id="ARBA00022272"/>
    </source>
</evidence>
<dbReference type="PANTHER" id="PTHR42894">
    <property type="entry name" value="N-(5'-PHOSPHORIBOSYL)ANTHRANILATE ISOMERASE"/>
    <property type="match status" value="1"/>
</dbReference>
<reference evidence="11 12" key="1">
    <citation type="submission" date="2018-09" db="EMBL/GenBank/DDBJ databases">
        <authorList>
            <person name="Postec A."/>
        </authorList>
    </citation>
    <scope>NUCLEOTIDE SEQUENCE [LARGE SCALE GENOMIC DNA]</scope>
    <source>
        <strain evidence="11">70B-A</strain>
    </source>
</reference>
<evidence type="ECO:0000256" key="5">
    <source>
        <dbReference type="ARBA" id="ARBA00022605"/>
    </source>
</evidence>
<name>A0A3P7PWU8_9FIRM</name>
<evidence type="ECO:0000256" key="8">
    <source>
        <dbReference type="ARBA" id="ARBA00023235"/>
    </source>
</evidence>
<dbReference type="Pfam" id="PF00697">
    <property type="entry name" value="PRAI"/>
    <property type="match status" value="1"/>
</dbReference>
<evidence type="ECO:0000256" key="9">
    <source>
        <dbReference type="HAMAP-Rule" id="MF_00135"/>
    </source>
</evidence>
<evidence type="ECO:0000256" key="3">
    <source>
        <dbReference type="ARBA" id="ARBA00012572"/>
    </source>
</evidence>
<dbReference type="KEGG" id="cbar:PATL70BA_1808"/>
<dbReference type="EC" id="5.3.1.24" evidence="3 9"/>
<evidence type="ECO:0000256" key="1">
    <source>
        <dbReference type="ARBA" id="ARBA00001164"/>
    </source>
</evidence>
<accession>A0A3P7PWU8</accession>
<dbReference type="Gene3D" id="3.20.20.70">
    <property type="entry name" value="Aldolase class I"/>
    <property type="match status" value="1"/>
</dbReference>
<sequence>MAKMFDVKICGIKTQEEVALVNRYPVDYMGLIFAPSKRQVTLEKGKKLRSMMRKDIKVVGVFVDATYEEIYRAIVECDLDVVQLHGKETNDEVIKIPIEVWKSIPVENKTSLMQIKQYPDCDGILLDTYYKGSTGGTGHSFNHQWVNEYGDIPKKLILAGGLSPDNILSVLENLVPDVLDFNSGLETNLMKDPLKVDMLFNKIKHYEEEMEDE</sequence>
<dbReference type="HAMAP" id="MF_00135">
    <property type="entry name" value="PRAI"/>
    <property type="match status" value="1"/>
</dbReference>
<keyword evidence="6 9" id="KW-0822">Tryptophan biosynthesis</keyword>
<comment type="pathway">
    <text evidence="2 9">Amino-acid biosynthesis; L-tryptophan biosynthesis; L-tryptophan from chorismate: step 3/5.</text>
</comment>
<dbReference type="InterPro" id="IPR011060">
    <property type="entry name" value="RibuloseP-bd_barrel"/>
</dbReference>
<dbReference type="PANTHER" id="PTHR42894:SF1">
    <property type="entry name" value="N-(5'-PHOSPHORIBOSYL)ANTHRANILATE ISOMERASE"/>
    <property type="match status" value="1"/>
</dbReference>
<evidence type="ECO:0000259" key="10">
    <source>
        <dbReference type="Pfam" id="PF00697"/>
    </source>
</evidence>
<keyword evidence="5 9" id="KW-0028">Amino-acid biosynthesis</keyword>
<dbReference type="GO" id="GO:0000162">
    <property type="term" value="P:L-tryptophan biosynthetic process"/>
    <property type="evidence" value="ECO:0007669"/>
    <property type="project" value="UniProtKB-UniRule"/>
</dbReference>
<dbReference type="EMBL" id="LR130778">
    <property type="protein sequence ID" value="VDN47701.1"/>
    <property type="molecule type" value="Genomic_DNA"/>
</dbReference>
<dbReference type="UniPathway" id="UPA00035">
    <property type="reaction ID" value="UER00042"/>
</dbReference>
<evidence type="ECO:0000256" key="2">
    <source>
        <dbReference type="ARBA" id="ARBA00004664"/>
    </source>
</evidence>
<dbReference type="OrthoDB" id="9786954at2"/>
<dbReference type="AlphaFoldDB" id="A0A3P7PWU8"/>
<dbReference type="InterPro" id="IPR001240">
    <property type="entry name" value="PRAI_dom"/>
</dbReference>
<gene>
    <name evidence="9 11" type="primary">trpF</name>
    <name evidence="11" type="ORF">PATL70BA_1808</name>
</gene>
<evidence type="ECO:0000313" key="12">
    <source>
        <dbReference type="Proteomes" id="UP000279029"/>
    </source>
</evidence>
<dbReference type="InterPro" id="IPR013785">
    <property type="entry name" value="Aldolase_TIM"/>
</dbReference>
<dbReference type="Proteomes" id="UP000279029">
    <property type="component" value="Chromosome"/>
</dbReference>
<dbReference type="CDD" id="cd00405">
    <property type="entry name" value="PRAI"/>
    <property type="match status" value="1"/>
</dbReference>